<organism evidence="2">
    <name type="scientific">Sheuella amnicola</name>
    <dbReference type="NCBI Taxonomy" id="2707330"/>
    <lineage>
        <taxon>Bacteria</taxon>
        <taxon>Pseudomonadati</taxon>
        <taxon>Pseudomonadota</taxon>
        <taxon>Betaproteobacteria</taxon>
        <taxon>Burkholderiales</taxon>
        <taxon>Alcaligenaceae</taxon>
        <taxon>Sheuella</taxon>
    </lineage>
</organism>
<accession>A0A6B2R2B4</accession>
<dbReference type="AlphaFoldDB" id="A0A6B2R2B4"/>
<evidence type="ECO:0000259" key="1">
    <source>
        <dbReference type="Pfam" id="PF18922"/>
    </source>
</evidence>
<name>A0A6B2R2B4_9BURK</name>
<sequence>MTQSRHVVVIPIYKPDMSVRELYSLRRTIDILAVHDIYLVGPKKMTNFFEYLITKYRGRLHCKTFENHYFASIDGYNKLMLSALFYQVFASYRYMLLVQTDALVFKDELDVWADKGYSYIGAPWFEGFTKPTAPLTLTTVGNGGYSLRNIGDFLKVLSKPRIFKNTLMQTWPGNIISNTYRYLKDYHSFIYQNTQINLKVNEDVFWGLFVSPQCDFFKVPMPQEAIAFAFEAHPELLYELNGKKLPFGCHAWERYGEEFWLKILSQNGCDVEAIKYR</sequence>
<dbReference type="InterPro" id="IPR043729">
    <property type="entry name" value="DUF5672"/>
</dbReference>
<dbReference type="Pfam" id="PF18922">
    <property type="entry name" value="DUF5672"/>
    <property type="match status" value="1"/>
</dbReference>
<protein>
    <recommendedName>
        <fullName evidence="1">DUF5672 domain-containing protein</fullName>
    </recommendedName>
</protein>
<reference evidence="2" key="1">
    <citation type="submission" date="2020-02" db="EMBL/GenBank/DDBJ databases">
        <authorList>
            <person name="Chen W.-M."/>
        </authorList>
    </citation>
    <scope>NUCLEOTIDE SEQUENCE</scope>
    <source>
        <strain evidence="2">NBD-18</strain>
    </source>
</reference>
<comment type="caution">
    <text evidence="2">The sequence shown here is derived from an EMBL/GenBank/DDBJ whole genome shotgun (WGS) entry which is preliminary data.</text>
</comment>
<gene>
    <name evidence="2" type="ORF">G3I67_09670</name>
</gene>
<proteinExistence type="predicted"/>
<dbReference type="EMBL" id="JAAGRN010000005">
    <property type="protein sequence ID" value="NDY83499.1"/>
    <property type="molecule type" value="Genomic_DNA"/>
</dbReference>
<feature type="domain" description="DUF5672" evidence="1">
    <location>
        <begin position="60"/>
        <end position="250"/>
    </location>
</feature>
<evidence type="ECO:0000313" key="2">
    <source>
        <dbReference type="EMBL" id="NDY83499.1"/>
    </source>
</evidence>
<dbReference type="RefSeq" id="WP_163654714.1">
    <property type="nucleotide sequence ID" value="NZ_JAAGRN010000005.1"/>
</dbReference>